<dbReference type="AlphaFoldDB" id="A0A366HRI6"/>
<evidence type="ECO:0000313" key="3">
    <source>
        <dbReference type="EMBL" id="RBP46291.1"/>
    </source>
</evidence>
<dbReference type="InterPro" id="IPR029475">
    <property type="entry name" value="DUF6807"/>
</dbReference>
<comment type="caution">
    <text evidence="3">The sequence shown here is derived from an EMBL/GenBank/DDBJ whole genome shotgun (WGS) entry which is preliminary data.</text>
</comment>
<feature type="compositionally biased region" description="Low complexity" evidence="1">
    <location>
        <begin position="316"/>
        <end position="325"/>
    </location>
</feature>
<feature type="compositionally biased region" description="Basic and acidic residues" evidence="1">
    <location>
        <begin position="328"/>
        <end position="339"/>
    </location>
</feature>
<dbReference type="EMBL" id="QNRR01000002">
    <property type="protein sequence ID" value="RBP46291.1"/>
    <property type="molecule type" value="Genomic_DNA"/>
</dbReference>
<organism evidence="3 4">
    <name type="scientific">Roseimicrobium gellanilyticum</name>
    <dbReference type="NCBI Taxonomy" id="748857"/>
    <lineage>
        <taxon>Bacteria</taxon>
        <taxon>Pseudomonadati</taxon>
        <taxon>Verrucomicrobiota</taxon>
        <taxon>Verrucomicrobiia</taxon>
        <taxon>Verrucomicrobiales</taxon>
        <taxon>Verrucomicrobiaceae</taxon>
        <taxon>Roseimicrobium</taxon>
    </lineage>
</organism>
<evidence type="ECO:0000313" key="4">
    <source>
        <dbReference type="Proteomes" id="UP000253426"/>
    </source>
</evidence>
<keyword evidence="3" id="KW-0503">Monooxygenase</keyword>
<accession>A0A366HRI6</accession>
<sequence>MKLKHLSYLLFLAFAATAPAADSSLKETSGQHLDVIRDGKTIARYMTAHDKSTPEKAHETYKPYLHIFDAAGSGPITKGAGGDFTHHRGIYLGWNKITVDGKTYDRWHMKGGDQVHEKFLEEKADGGTLSITSLVKWDGEAGAPPILQDERTFSFPPASAPFYTVVDVTHKVKALVGDTILSGDPEHAGLHYRPAQEVDRSKTMYIYPVENANAHKDLDYPWFGESYSVGGKTYNVVYLNHPDNPKKARISAYRDYGRFGAFFDTAVKKDEVLTLKVRFLIGEGELPSADVIQKAWNEYTGKNEPTPKSTLKPAEGAGKTPGGNKPKPKADAKAGDKGTKPAAAEKTN</sequence>
<evidence type="ECO:0000256" key="1">
    <source>
        <dbReference type="SAM" id="MobiDB-lite"/>
    </source>
</evidence>
<feature type="region of interest" description="Disordered" evidence="1">
    <location>
        <begin position="300"/>
        <end position="348"/>
    </location>
</feature>
<keyword evidence="2" id="KW-0732">Signal</keyword>
<dbReference type="OrthoDB" id="182193at2"/>
<evidence type="ECO:0000256" key="2">
    <source>
        <dbReference type="SAM" id="SignalP"/>
    </source>
</evidence>
<dbReference type="RefSeq" id="WP_113957814.1">
    <property type="nucleotide sequence ID" value="NZ_QNRR01000002.1"/>
</dbReference>
<keyword evidence="3" id="KW-0560">Oxidoreductase</keyword>
<keyword evidence="4" id="KW-1185">Reference proteome</keyword>
<protein>
    <submittedName>
        <fullName evidence="3">Methane monooxygenase PmoA-like</fullName>
    </submittedName>
</protein>
<dbReference type="Pfam" id="PF14100">
    <property type="entry name" value="DUF6807"/>
    <property type="match status" value="1"/>
</dbReference>
<proteinExistence type="predicted"/>
<reference evidence="3 4" key="1">
    <citation type="submission" date="2018-06" db="EMBL/GenBank/DDBJ databases">
        <title>Genomic Encyclopedia of Type Strains, Phase IV (KMG-IV): sequencing the most valuable type-strain genomes for metagenomic binning, comparative biology and taxonomic classification.</title>
        <authorList>
            <person name="Goeker M."/>
        </authorList>
    </citation>
    <scope>NUCLEOTIDE SEQUENCE [LARGE SCALE GENOMIC DNA]</scope>
    <source>
        <strain evidence="3 4">DSM 25532</strain>
    </source>
</reference>
<name>A0A366HRI6_9BACT</name>
<feature type="signal peptide" evidence="2">
    <location>
        <begin position="1"/>
        <end position="20"/>
    </location>
</feature>
<feature type="chain" id="PRO_5016751335" evidence="2">
    <location>
        <begin position="21"/>
        <end position="348"/>
    </location>
</feature>
<dbReference type="Proteomes" id="UP000253426">
    <property type="component" value="Unassembled WGS sequence"/>
</dbReference>
<gene>
    <name evidence="3" type="ORF">DES53_102679</name>
</gene>
<dbReference type="GO" id="GO:0004497">
    <property type="term" value="F:monooxygenase activity"/>
    <property type="evidence" value="ECO:0007669"/>
    <property type="project" value="UniProtKB-KW"/>
</dbReference>